<dbReference type="InterPro" id="IPR025970">
    <property type="entry name" value="SusE"/>
</dbReference>
<sequence length="254" mass="26620">MNSFSTKIMGLALAATVLFSSCEKDETRVKANINATPQLTSSATSATLVRTSATNNAVTYTWTAADFGYPAAVTYALQFAKKGAGFDSNVYEVNVGSALSKTFTVGELNSAFQGADCKSASIPSNMDVRVKATIGATAEPAYSGLGSIAATPYADAPADRWAMIGSATPGGWDRDTYMTYDVCARAYKVTIALKPGAFKFRPNGDWPGNLGDTGGDKMLEADGSDIVAPNEAGTYEVSLNISSTPKPTYTITKK</sequence>
<evidence type="ECO:0000259" key="1">
    <source>
        <dbReference type="Pfam" id="PF14292"/>
    </source>
</evidence>
<proteinExistence type="predicted"/>
<organism evidence="2 3">
    <name type="scientific">Hymenobacter wooponensis</name>
    <dbReference type="NCBI Taxonomy" id="1525360"/>
    <lineage>
        <taxon>Bacteria</taxon>
        <taxon>Pseudomonadati</taxon>
        <taxon>Bacteroidota</taxon>
        <taxon>Cytophagia</taxon>
        <taxon>Cytophagales</taxon>
        <taxon>Hymenobacteraceae</taxon>
        <taxon>Hymenobacter</taxon>
    </lineage>
</organism>
<dbReference type="Proteomes" id="UP000298284">
    <property type="component" value="Unassembled WGS sequence"/>
</dbReference>
<dbReference type="CDD" id="cd12956">
    <property type="entry name" value="CBM_SusE-F_like"/>
    <property type="match status" value="1"/>
</dbReference>
<name>A0A4Z0MR72_9BACT</name>
<dbReference type="OrthoDB" id="975117at2"/>
<dbReference type="Gene3D" id="2.60.40.3620">
    <property type="match status" value="1"/>
</dbReference>
<dbReference type="AlphaFoldDB" id="A0A4Z0MR72"/>
<reference evidence="2 3" key="1">
    <citation type="submission" date="2019-04" db="EMBL/GenBank/DDBJ databases">
        <authorList>
            <person name="Feng G."/>
            <person name="Zhang J."/>
            <person name="Zhu H."/>
        </authorList>
    </citation>
    <scope>NUCLEOTIDE SEQUENCE [LARGE SCALE GENOMIC DNA]</scope>
    <source>
        <strain evidence="2 3">JCM 19491</strain>
    </source>
</reference>
<dbReference type="PROSITE" id="PS51257">
    <property type="entry name" value="PROKAR_LIPOPROTEIN"/>
    <property type="match status" value="1"/>
</dbReference>
<accession>A0A4Z0MR72</accession>
<evidence type="ECO:0000313" key="3">
    <source>
        <dbReference type="Proteomes" id="UP000298284"/>
    </source>
</evidence>
<gene>
    <name evidence="2" type="ORF">EU557_00805</name>
</gene>
<protein>
    <submittedName>
        <fullName evidence="2">SusF/SusE family outer membrane protein</fullName>
    </submittedName>
</protein>
<keyword evidence="3" id="KW-1185">Reference proteome</keyword>
<feature type="domain" description="SusE outer membrane protein" evidence="1">
    <location>
        <begin position="24"/>
        <end position="131"/>
    </location>
</feature>
<dbReference type="Pfam" id="PF14292">
    <property type="entry name" value="SusE"/>
    <property type="match status" value="1"/>
</dbReference>
<comment type="caution">
    <text evidence="2">The sequence shown here is derived from an EMBL/GenBank/DDBJ whole genome shotgun (WGS) entry which is preliminary data.</text>
</comment>
<evidence type="ECO:0000313" key="2">
    <source>
        <dbReference type="EMBL" id="TGD82362.1"/>
    </source>
</evidence>
<dbReference type="RefSeq" id="WP_135528525.1">
    <property type="nucleotide sequence ID" value="NZ_SRKZ01000001.1"/>
</dbReference>
<dbReference type="EMBL" id="SRKZ01000001">
    <property type="protein sequence ID" value="TGD82362.1"/>
    <property type="molecule type" value="Genomic_DNA"/>
</dbReference>